<evidence type="ECO:0000313" key="1">
    <source>
        <dbReference type="EMBL" id="NII07104.1"/>
    </source>
</evidence>
<dbReference type="Proteomes" id="UP000490980">
    <property type="component" value="Unassembled WGS sequence"/>
</dbReference>
<accession>A0A7X5UB64</accession>
<protein>
    <submittedName>
        <fullName evidence="1">Uncharacterized protein</fullName>
    </submittedName>
</protein>
<organism evidence="1 2">
    <name type="scientific">Luteibacter anthropi</name>
    <dbReference type="NCBI Taxonomy" id="564369"/>
    <lineage>
        <taxon>Bacteria</taxon>
        <taxon>Pseudomonadati</taxon>
        <taxon>Pseudomonadota</taxon>
        <taxon>Gammaproteobacteria</taxon>
        <taxon>Lysobacterales</taxon>
        <taxon>Rhodanobacteraceae</taxon>
        <taxon>Luteibacter</taxon>
    </lineage>
</organism>
<sequence>MRTLLAIIYSLMNLVGCTDAQNRSIVVSSKENGVVTLDSVTQVERGRAEFQCRASRTGKCHYVVFDKGEMVADFTLAVAGRHRADGLPADFGQCVATEAGRVDAQCKPL</sequence>
<proteinExistence type="predicted"/>
<evidence type="ECO:0000313" key="2">
    <source>
        <dbReference type="Proteomes" id="UP000490980"/>
    </source>
</evidence>
<dbReference type="AlphaFoldDB" id="A0A7X5UB64"/>
<gene>
    <name evidence="1" type="ORF">HBF25_11960</name>
</gene>
<name>A0A7X5UB64_9GAMM</name>
<dbReference type="EMBL" id="JAARLZ010000006">
    <property type="protein sequence ID" value="NII07104.1"/>
    <property type="molecule type" value="Genomic_DNA"/>
</dbReference>
<dbReference type="RefSeq" id="WP_166948701.1">
    <property type="nucleotide sequence ID" value="NZ_JAARLZ010000006.1"/>
</dbReference>
<comment type="caution">
    <text evidence="1">The sequence shown here is derived from an EMBL/GenBank/DDBJ whole genome shotgun (WGS) entry which is preliminary data.</text>
</comment>
<keyword evidence="2" id="KW-1185">Reference proteome</keyword>
<reference evidence="1 2" key="1">
    <citation type="submission" date="2020-03" db="EMBL/GenBank/DDBJ databases">
        <authorList>
            <person name="Lai Q."/>
        </authorList>
    </citation>
    <scope>NUCLEOTIDE SEQUENCE [LARGE SCALE GENOMIC DNA]</scope>
    <source>
        <strain evidence="1 2">CCUG 25036</strain>
    </source>
</reference>